<reference evidence="3" key="1">
    <citation type="submission" date="2016-10" db="EMBL/GenBank/DDBJ databases">
        <authorList>
            <person name="Varghese N."/>
            <person name="Submissions S."/>
        </authorList>
    </citation>
    <scope>NUCLEOTIDE SEQUENCE [LARGE SCALE GENOMIC DNA]</scope>
    <source>
        <strain evidence="3">DSM 45079</strain>
    </source>
</reference>
<gene>
    <name evidence="2" type="ORF">SAMN04488563_5989</name>
</gene>
<dbReference type="EMBL" id="LT629791">
    <property type="protein sequence ID" value="SDU79415.1"/>
    <property type="molecule type" value="Genomic_DNA"/>
</dbReference>
<accession>A0A1H2LFA6</accession>
<feature type="region of interest" description="Disordered" evidence="1">
    <location>
        <begin position="33"/>
        <end position="61"/>
    </location>
</feature>
<protein>
    <submittedName>
        <fullName evidence="2">Uncharacterized protein</fullName>
    </submittedName>
</protein>
<keyword evidence="3" id="KW-1185">Reference proteome</keyword>
<name>A0A1H2LFA6_9ACTN</name>
<evidence type="ECO:0000256" key="1">
    <source>
        <dbReference type="SAM" id="MobiDB-lite"/>
    </source>
</evidence>
<organism evidence="2 3">
    <name type="scientific">Jiangella alkaliphila</name>
    <dbReference type="NCBI Taxonomy" id="419479"/>
    <lineage>
        <taxon>Bacteria</taxon>
        <taxon>Bacillati</taxon>
        <taxon>Actinomycetota</taxon>
        <taxon>Actinomycetes</taxon>
        <taxon>Jiangellales</taxon>
        <taxon>Jiangellaceae</taxon>
        <taxon>Jiangella</taxon>
    </lineage>
</organism>
<feature type="compositionally biased region" description="Polar residues" evidence="1">
    <location>
        <begin position="38"/>
        <end position="47"/>
    </location>
</feature>
<sequence>MLRAGFTIEDATYTDDGIFAQYVLRRRAPISRPRLTPWPSNSSNVRTRNAGGTVASGVTATPTPFDVRMSAAAQTAARWAG</sequence>
<evidence type="ECO:0000313" key="2">
    <source>
        <dbReference type="EMBL" id="SDU79415.1"/>
    </source>
</evidence>
<dbReference type="AlphaFoldDB" id="A0A1H2LFA6"/>
<evidence type="ECO:0000313" key="3">
    <source>
        <dbReference type="Proteomes" id="UP000182977"/>
    </source>
</evidence>
<dbReference type="Proteomes" id="UP000182977">
    <property type="component" value="Chromosome I"/>
</dbReference>
<proteinExistence type="predicted"/>